<dbReference type="InterPro" id="IPR029063">
    <property type="entry name" value="SAM-dependent_MTases_sf"/>
</dbReference>
<evidence type="ECO:0000256" key="3">
    <source>
        <dbReference type="ARBA" id="ARBA00022691"/>
    </source>
</evidence>
<gene>
    <name evidence="5" type="ORF">LG35_01575</name>
</gene>
<dbReference type="PANTHER" id="PTHR43464:SF19">
    <property type="entry name" value="UBIQUINONE BIOSYNTHESIS O-METHYLTRANSFERASE, MITOCHONDRIAL"/>
    <property type="match status" value="1"/>
</dbReference>
<organism evidence="5 6">
    <name type="scientific">Alistipes inops</name>
    <dbReference type="NCBI Taxonomy" id="1501391"/>
    <lineage>
        <taxon>Bacteria</taxon>
        <taxon>Pseudomonadati</taxon>
        <taxon>Bacteroidota</taxon>
        <taxon>Bacteroidia</taxon>
        <taxon>Bacteroidales</taxon>
        <taxon>Rikenellaceae</taxon>
        <taxon>Alistipes</taxon>
    </lineage>
</organism>
<reference evidence="5 6" key="1">
    <citation type="submission" date="2014-09" db="EMBL/GenBank/DDBJ databases">
        <title>Alistipes sp. 627, sp. nov., a novel member of the family Rikenellaceae isolated from human faeces.</title>
        <authorList>
            <person name="Shkoporov A.N."/>
            <person name="Chaplin A.V."/>
            <person name="Motuzova O.V."/>
            <person name="Kafarskaia L.I."/>
            <person name="Khokhlova E.V."/>
            <person name="Efimov B.A."/>
        </authorList>
    </citation>
    <scope>NUCLEOTIDE SEQUENCE [LARGE SCALE GENOMIC DNA]</scope>
    <source>
        <strain evidence="5 6">627</strain>
    </source>
</reference>
<evidence type="ECO:0000256" key="1">
    <source>
        <dbReference type="ARBA" id="ARBA00022603"/>
    </source>
</evidence>
<evidence type="ECO:0000256" key="2">
    <source>
        <dbReference type="ARBA" id="ARBA00022679"/>
    </source>
</evidence>
<evidence type="ECO:0000313" key="6">
    <source>
        <dbReference type="Proteomes" id="UP000030889"/>
    </source>
</evidence>
<protein>
    <submittedName>
        <fullName evidence="5">Methyltransferase</fullName>
    </submittedName>
</protein>
<evidence type="ECO:0000313" key="5">
    <source>
        <dbReference type="EMBL" id="KHE42733.1"/>
    </source>
</evidence>
<keyword evidence="1 5" id="KW-0489">Methyltransferase</keyword>
<keyword evidence="2" id="KW-0808">Transferase</keyword>
<dbReference type="GO" id="GO:0008168">
    <property type="term" value="F:methyltransferase activity"/>
    <property type="evidence" value="ECO:0007669"/>
    <property type="project" value="UniProtKB-KW"/>
</dbReference>
<dbReference type="InterPro" id="IPR041698">
    <property type="entry name" value="Methyltransf_25"/>
</dbReference>
<sequence>MKKRNFINSLLQHTRRPDGFLGRMMLRGMNNGHAPLTRWGAAHIEWQPQWCVLDIGCGGGATLLRLLERCPDGMVCGVDASPESVEFSRRKTARYADRCSVEQATADDLPYGDRAFNAVTAFETVYFWGDLHRAFAEVARVLKPGGVFLVCCEMSNPGNDTWTSRIEGMQVFSPEELSAALADSGFTDIAVYRRGKENCCVTACTPDGRRTAEE</sequence>
<dbReference type="RefSeq" id="WP_035471626.1">
    <property type="nucleotide sequence ID" value="NZ_JRGF01000002.1"/>
</dbReference>
<dbReference type="Proteomes" id="UP000030889">
    <property type="component" value="Unassembled WGS sequence"/>
</dbReference>
<dbReference type="PANTHER" id="PTHR43464">
    <property type="entry name" value="METHYLTRANSFERASE"/>
    <property type="match status" value="1"/>
</dbReference>
<dbReference type="CDD" id="cd02440">
    <property type="entry name" value="AdoMet_MTases"/>
    <property type="match status" value="1"/>
</dbReference>
<accession>A0ABR4YLK4</accession>
<name>A0ABR4YLK4_9BACT</name>
<keyword evidence="6" id="KW-1185">Reference proteome</keyword>
<comment type="caution">
    <text evidence="5">The sequence shown here is derived from an EMBL/GenBank/DDBJ whole genome shotgun (WGS) entry which is preliminary data.</text>
</comment>
<dbReference type="Pfam" id="PF13649">
    <property type="entry name" value="Methyltransf_25"/>
    <property type="match status" value="1"/>
</dbReference>
<evidence type="ECO:0000259" key="4">
    <source>
        <dbReference type="Pfam" id="PF13649"/>
    </source>
</evidence>
<proteinExistence type="predicted"/>
<dbReference type="GO" id="GO:0032259">
    <property type="term" value="P:methylation"/>
    <property type="evidence" value="ECO:0007669"/>
    <property type="project" value="UniProtKB-KW"/>
</dbReference>
<dbReference type="SUPFAM" id="SSF53335">
    <property type="entry name" value="S-adenosyl-L-methionine-dependent methyltransferases"/>
    <property type="match status" value="1"/>
</dbReference>
<keyword evidence="3" id="KW-0949">S-adenosyl-L-methionine</keyword>
<dbReference type="Gene3D" id="3.40.50.150">
    <property type="entry name" value="Vaccinia Virus protein VP39"/>
    <property type="match status" value="1"/>
</dbReference>
<feature type="domain" description="Methyltransferase" evidence="4">
    <location>
        <begin position="52"/>
        <end position="146"/>
    </location>
</feature>
<dbReference type="EMBL" id="JRGF01000002">
    <property type="protein sequence ID" value="KHE42733.1"/>
    <property type="molecule type" value="Genomic_DNA"/>
</dbReference>